<accession>A0ABD5WJW9</accession>
<keyword evidence="3" id="KW-0547">Nucleotide-binding</keyword>
<dbReference type="GO" id="GO:0016787">
    <property type="term" value="F:hydrolase activity"/>
    <property type="evidence" value="ECO:0007669"/>
    <property type="project" value="UniProtKB-KW"/>
</dbReference>
<dbReference type="PROSITE" id="PS51194">
    <property type="entry name" value="HELICASE_CTER"/>
    <property type="match status" value="1"/>
</dbReference>
<dbReference type="Proteomes" id="UP001596407">
    <property type="component" value="Unassembled WGS sequence"/>
</dbReference>
<dbReference type="InterPro" id="IPR027417">
    <property type="entry name" value="P-loop_NTPase"/>
</dbReference>
<reference evidence="3 4" key="1">
    <citation type="journal article" date="2019" name="Int. J. Syst. Evol. Microbiol.">
        <title>The Global Catalogue of Microorganisms (GCM) 10K type strain sequencing project: providing services to taxonomists for standard genome sequencing and annotation.</title>
        <authorList>
            <consortium name="The Broad Institute Genomics Platform"/>
            <consortium name="The Broad Institute Genome Sequencing Center for Infectious Disease"/>
            <person name="Wu L."/>
            <person name="Ma J."/>
        </authorList>
    </citation>
    <scope>NUCLEOTIDE SEQUENCE [LARGE SCALE GENOMIC DNA]</scope>
    <source>
        <strain evidence="3 4">DT72</strain>
    </source>
</reference>
<sequence>MNLQDVQVVVNYDLPWNPMRIVQRVGRIDRIGNTDDKFVHNFFPDGDIEAAIKLLERLQAKISDIALIVGKENNILDPNENAAREGRD</sequence>
<comment type="caution">
    <text evidence="3">The sequence shown here is derived from an EMBL/GenBank/DDBJ whole genome shotgun (WGS) entry which is preliminary data.</text>
</comment>
<dbReference type="Pfam" id="PF00271">
    <property type="entry name" value="Helicase_C"/>
    <property type="match status" value="1"/>
</dbReference>
<keyword evidence="4" id="KW-1185">Reference proteome</keyword>
<dbReference type="SUPFAM" id="SSF52540">
    <property type="entry name" value="P-loop containing nucleoside triphosphate hydrolases"/>
    <property type="match status" value="1"/>
</dbReference>
<dbReference type="RefSeq" id="WP_382208964.1">
    <property type="nucleotide sequence ID" value="NZ_JBHSZH010000004.1"/>
</dbReference>
<protein>
    <submittedName>
        <fullName evidence="3">Helicase-related protein</fullName>
    </submittedName>
</protein>
<organism evidence="3 4">
    <name type="scientific">Halorussus caseinilyticus</name>
    <dbReference type="NCBI Taxonomy" id="3034025"/>
    <lineage>
        <taxon>Archaea</taxon>
        <taxon>Methanobacteriati</taxon>
        <taxon>Methanobacteriota</taxon>
        <taxon>Stenosarchaea group</taxon>
        <taxon>Halobacteria</taxon>
        <taxon>Halobacteriales</taxon>
        <taxon>Haladaptataceae</taxon>
        <taxon>Halorussus</taxon>
    </lineage>
</organism>
<dbReference type="PANTHER" id="PTHR45766">
    <property type="entry name" value="DNA ANNEALING HELICASE AND ENDONUCLEASE ZRANB3 FAMILY MEMBER"/>
    <property type="match status" value="1"/>
</dbReference>
<dbReference type="Gene3D" id="3.40.50.300">
    <property type="entry name" value="P-loop containing nucleotide triphosphate hydrolases"/>
    <property type="match status" value="1"/>
</dbReference>
<gene>
    <name evidence="3" type="ORF">ACFQJ6_04225</name>
</gene>
<dbReference type="GO" id="GO:0004386">
    <property type="term" value="F:helicase activity"/>
    <property type="evidence" value="ECO:0007669"/>
    <property type="project" value="UniProtKB-KW"/>
</dbReference>
<evidence type="ECO:0000313" key="3">
    <source>
        <dbReference type="EMBL" id="MFC7079479.1"/>
    </source>
</evidence>
<dbReference type="EMBL" id="JBHSZH010000004">
    <property type="protein sequence ID" value="MFC7079479.1"/>
    <property type="molecule type" value="Genomic_DNA"/>
</dbReference>
<keyword evidence="1" id="KW-0378">Hydrolase</keyword>
<evidence type="ECO:0000313" key="4">
    <source>
        <dbReference type="Proteomes" id="UP001596407"/>
    </source>
</evidence>
<proteinExistence type="predicted"/>
<feature type="domain" description="Helicase C-terminal" evidence="2">
    <location>
        <begin position="1"/>
        <end position="76"/>
    </location>
</feature>
<keyword evidence="3" id="KW-0067">ATP-binding</keyword>
<evidence type="ECO:0000256" key="1">
    <source>
        <dbReference type="ARBA" id="ARBA00022801"/>
    </source>
</evidence>
<keyword evidence="3" id="KW-0347">Helicase</keyword>
<dbReference type="AlphaFoldDB" id="A0ABD5WJW9"/>
<dbReference type="PANTHER" id="PTHR45766:SF6">
    <property type="entry name" value="SWI_SNF-RELATED MATRIX-ASSOCIATED ACTIN-DEPENDENT REGULATOR OF CHROMATIN SUBFAMILY A-LIKE PROTEIN 1"/>
    <property type="match status" value="1"/>
</dbReference>
<name>A0ABD5WJW9_9EURY</name>
<evidence type="ECO:0000259" key="2">
    <source>
        <dbReference type="PROSITE" id="PS51194"/>
    </source>
</evidence>
<dbReference type="InterPro" id="IPR001650">
    <property type="entry name" value="Helicase_C-like"/>
</dbReference>